<gene>
    <name evidence="5" type="primary">COQ3</name>
    <name evidence="7" type="ORF">J3Q64DRAFT_1694114</name>
</gene>
<dbReference type="Gene3D" id="3.40.50.150">
    <property type="entry name" value="Vaccinia Virus protein VP39"/>
    <property type="match status" value="1"/>
</dbReference>
<evidence type="ECO:0000256" key="1">
    <source>
        <dbReference type="ARBA" id="ARBA00022603"/>
    </source>
</evidence>
<keyword evidence="3 5" id="KW-0831">Ubiquinone biosynthesis</keyword>
<feature type="binding site" evidence="5">
    <location>
        <position position="102"/>
    </location>
    <ligand>
        <name>S-adenosyl-L-methionine</name>
        <dbReference type="ChEBI" id="CHEBI:59789"/>
    </ligand>
</feature>
<dbReference type="EC" id="2.1.1.64" evidence="5"/>
<proteinExistence type="inferred from homology"/>
<comment type="catalytic activity">
    <reaction evidence="5">
        <text>a 3-demethylubiquinol + S-adenosyl-L-methionine = a ubiquinol + S-adenosyl-L-homocysteine + H(+)</text>
        <dbReference type="Rhea" id="RHEA:44380"/>
        <dbReference type="Rhea" id="RHEA-COMP:9566"/>
        <dbReference type="Rhea" id="RHEA-COMP:10914"/>
        <dbReference type="ChEBI" id="CHEBI:15378"/>
        <dbReference type="ChEBI" id="CHEBI:17976"/>
        <dbReference type="ChEBI" id="CHEBI:57856"/>
        <dbReference type="ChEBI" id="CHEBI:59789"/>
        <dbReference type="ChEBI" id="CHEBI:84422"/>
        <dbReference type="EC" id="2.1.1.64"/>
    </reaction>
</comment>
<comment type="pathway">
    <text evidence="5">Cofactor biosynthesis; ubiquinone biosynthesis.</text>
</comment>
<comment type="cofactor">
    <cofactor evidence="5">
        <name>Mg(2+)</name>
        <dbReference type="ChEBI" id="CHEBI:18420"/>
    </cofactor>
</comment>
<evidence type="ECO:0000256" key="5">
    <source>
        <dbReference type="HAMAP-Rule" id="MF_03190"/>
    </source>
</evidence>
<dbReference type="CDD" id="cd02440">
    <property type="entry name" value="AdoMet_MTases"/>
    <property type="match status" value="1"/>
</dbReference>
<evidence type="ECO:0000256" key="2">
    <source>
        <dbReference type="ARBA" id="ARBA00022679"/>
    </source>
</evidence>
<comment type="similarity">
    <text evidence="5">Belongs to the class I-like SAM-binding methyltransferase superfamily. UbiG/COQ3 family.</text>
</comment>
<keyword evidence="5" id="KW-0999">Mitochondrion inner membrane</keyword>
<keyword evidence="4 5" id="KW-0949">S-adenosyl-L-methionine</keyword>
<keyword evidence="5" id="KW-0496">Mitochondrion</keyword>
<dbReference type="EMBL" id="JBCLYO010000001">
    <property type="protein sequence ID" value="KAL0097705.1"/>
    <property type="molecule type" value="Genomic_DNA"/>
</dbReference>
<evidence type="ECO:0000256" key="3">
    <source>
        <dbReference type="ARBA" id="ARBA00022688"/>
    </source>
</evidence>
<evidence type="ECO:0000256" key="4">
    <source>
        <dbReference type="ARBA" id="ARBA00022691"/>
    </source>
</evidence>
<protein>
    <recommendedName>
        <fullName evidence="5">Ubiquinone biosynthesis O-methyltransferase, mitochondrial</fullName>
    </recommendedName>
    <alternativeName>
        <fullName evidence="5">3-demethylubiquinol 3-O-methyltransferase</fullName>
        <ecNumber evidence="5">2.1.1.64</ecNumber>
    </alternativeName>
    <alternativeName>
        <fullName evidence="5">3-demethylubiquinone 3-O-methyltransferase</fullName>
        <ecNumber evidence="5">2.1.1.-</ecNumber>
    </alternativeName>
    <alternativeName>
        <fullName evidence="5">Polyprenyldihydroxybenzoate methyltransferase</fullName>
        <ecNumber evidence="5">2.1.1.114</ecNumber>
    </alternativeName>
</protein>
<keyword evidence="5" id="KW-0479">Metal-binding</keyword>
<dbReference type="InterPro" id="IPR013216">
    <property type="entry name" value="Methyltransf_11"/>
</dbReference>
<dbReference type="GO" id="GO:0008168">
    <property type="term" value="F:methyltransferase activity"/>
    <property type="evidence" value="ECO:0007669"/>
    <property type="project" value="UniProtKB-KW"/>
</dbReference>
<evidence type="ECO:0000259" key="6">
    <source>
        <dbReference type="Pfam" id="PF08241"/>
    </source>
</evidence>
<dbReference type="HAMAP" id="MF_00472">
    <property type="entry name" value="UbiG"/>
    <property type="match status" value="1"/>
</dbReference>
<comment type="catalytic activity">
    <reaction evidence="5">
        <text>a 3-demethylubiquinone + S-adenosyl-L-methionine = a ubiquinone + S-adenosyl-L-homocysteine</text>
        <dbReference type="Rhea" id="RHEA:81215"/>
        <dbReference type="Rhea" id="RHEA-COMP:9565"/>
        <dbReference type="Rhea" id="RHEA-COMP:19654"/>
        <dbReference type="ChEBI" id="CHEBI:16389"/>
        <dbReference type="ChEBI" id="CHEBI:57856"/>
        <dbReference type="ChEBI" id="CHEBI:59789"/>
        <dbReference type="ChEBI" id="CHEBI:231825"/>
    </reaction>
</comment>
<feature type="binding site" evidence="5">
    <location>
        <position position="205"/>
    </location>
    <ligand>
        <name>Mg(2+)</name>
        <dbReference type="ChEBI" id="CHEBI:18420"/>
    </ligand>
</feature>
<keyword evidence="1 5" id="KW-0489">Methyltransferase</keyword>
<comment type="function">
    <text evidence="5">O-methyltransferase required for two non-consecutive steps during ubiquinone biosynthesis. Catalyzes the 2 O-methylation of 3,4-dihydroxy-5-(all-trans-polyprenyl)benzoic acid into 4-hydroxy-3-methoxy-5-(all-trans-polyprenyl)benzoic acid. Also catalyzes the last step of ubiquinone biosynthesis by mediating methylation of 3-demethylubiquinone into ubiquinone. Also able to mediate the methylation of 3-demethylubiquinol into ubiquinol.</text>
</comment>
<feature type="binding site" evidence="5">
    <location>
        <position position="201"/>
    </location>
    <ligand>
        <name>Mg(2+)</name>
        <dbReference type="ChEBI" id="CHEBI:18420"/>
    </ligand>
</feature>
<feature type="binding site" evidence="5">
    <location>
        <position position="200"/>
    </location>
    <ligand>
        <name>S-adenosyl-L-methionine</name>
        <dbReference type="ChEBI" id="CHEBI:59789"/>
    </ligand>
</feature>
<keyword evidence="8" id="KW-1185">Reference proteome</keyword>
<keyword evidence="2 5" id="KW-0808">Transferase</keyword>
<dbReference type="SUPFAM" id="SSF53335">
    <property type="entry name" value="S-adenosyl-L-methionine-dependent methyltransferases"/>
    <property type="match status" value="1"/>
</dbReference>
<feature type="binding site" evidence="5">
    <location>
        <position position="130"/>
    </location>
    <ligand>
        <name>S-adenosyl-L-methionine</name>
        <dbReference type="ChEBI" id="CHEBI:59789"/>
    </ligand>
</feature>
<evidence type="ECO:0000313" key="8">
    <source>
        <dbReference type="Proteomes" id="UP001448207"/>
    </source>
</evidence>
<feature type="domain" description="Methyltransferase type 11" evidence="6">
    <location>
        <begin position="127"/>
        <end position="228"/>
    </location>
</feature>
<comment type="subunit">
    <text evidence="5">Component of a multi-subunit COQ enzyme complex, composed of at least COQ3, COQ4, COQ5, COQ6, COQ7 and COQ9.</text>
</comment>
<name>A0ABR3BJH0_PHYBL</name>
<comment type="subcellular location">
    <subcellularLocation>
        <location evidence="5">Mitochondrion inner membrane</location>
        <topology evidence="5">Peripheral membrane protein</topology>
        <orientation evidence="5">Matrix side</orientation>
    </subcellularLocation>
</comment>
<dbReference type="InterPro" id="IPR010233">
    <property type="entry name" value="UbiG_MeTrfase"/>
</dbReference>
<feature type="binding site" evidence="5">
    <location>
        <position position="204"/>
    </location>
    <ligand>
        <name>Mg(2+)</name>
        <dbReference type="ChEBI" id="CHEBI:18420"/>
    </ligand>
</feature>
<accession>A0ABR3BJH0</accession>
<dbReference type="Proteomes" id="UP001448207">
    <property type="component" value="Unassembled WGS sequence"/>
</dbReference>
<dbReference type="EC" id="2.1.1.114" evidence="5"/>
<reference evidence="7 8" key="1">
    <citation type="submission" date="2024-04" db="EMBL/GenBank/DDBJ databases">
        <title>Symmetric and asymmetric DNA N6-adenine methylation regulates different biological responses in Mucorales.</title>
        <authorList>
            <consortium name="Lawrence Berkeley National Laboratory"/>
            <person name="Lax C."/>
            <person name="Mondo S.J."/>
            <person name="Osorio-Concepcion M."/>
            <person name="Muszewska A."/>
            <person name="Corrochano-Luque M."/>
            <person name="Gutierrez G."/>
            <person name="Riley R."/>
            <person name="Lipzen A."/>
            <person name="Guo J."/>
            <person name="Hundley H."/>
            <person name="Amirebrahimi M."/>
            <person name="Ng V."/>
            <person name="Lorenzo-Gutierrez D."/>
            <person name="Binder U."/>
            <person name="Yang J."/>
            <person name="Song Y."/>
            <person name="Canovas D."/>
            <person name="Navarro E."/>
            <person name="Freitag M."/>
            <person name="Gabaldon T."/>
            <person name="Grigoriev I.V."/>
            <person name="Corrochano L.M."/>
            <person name="Nicolas F.E."/>
            <person name="Garre V."/>
        </authorList>
    </citation>
    <scope>NUCLEOTIDE SEQUENCE [LARGE SCALE GENOMIC DNA]</scope>
    <source>
        <strain evidence="7 8">L51</strain>
    </source>
</reference>
<keyword evidence="5" id="KW-0460">Magnesium</keyword>
<dbReference type="NCBIfam" id="TIGR01983">
    <property type="entry name" value="UbiG"/>
    <property type="match status" value="1"/>
</dbReference>
<evidence type="ECO:0000313" key="7">
    <source>
        <dbReference type="EMBL" id="KAL0097705.1"/>
    </source>
</evidence>
<dbReference type="EC" id="2.1.1.-" evidence="5"/>
<dbReference type="PANTHER" id="PTHR43464:SF19">
    <property type="entry name" value="UBIQUINONE BIOSYNTHESIS O-METHYLTRANSFERASE, MITOCHONDRIAL"/>
    <property type="match status" value="1"/>
</dbReference>
<comment type="caution">
    <text evidence="7">The sequence shown here is derived from an EMBL/GenBank/DDBJ whole genome shotgun (WGS) entry which is preliminary data.</text>
</comment>
<comment type="catalytic activity">
    <reaction evidence="5">
        <text>a 3,4-dihydroxy-5-(all-trans-polyprenyl)benzoate + S-adenosyl-L-methionine = a 4-hydroxy-3-methoxy-5-(all-trans-polyprenyl)benzoate + S-adenosyl-L-homocysteine + H(+)</text>
        <dbReference type="Rhea" id="RHEA:44452"/>
        <dbReference type="Rhea" id="RHEA-COMP:10930"/>
        <dbReference type="Rhea" id="RHEA-COMP:10931"/>
        <dbReference type="ChEBI" id="CHEBI:15378"/>
        <dbReference type="ChEBI" id="CHEBI:57856"/>
        <dbReference type="ChEBI" id="CHEBI:59789"/>
        <dbReference type="ChEBI" id="CHEBI:64694"/>
        <dbReference type="ChEBI" id="CHEBI:84443"/>
        <dbReference type="EC" id="2.1.1.114"/>
    </reaction>
</comment>
<dbReference type="Pfam" id="PF08241">
    <property type="entry name" value="Methyltransf_11"/>
    <property type="match status" value="1"/>
</dbReference>
<dbReference type="GO" id="GO:0032259">
    <property type="term" value="P:methylation"/>
    <property type="evidence" value="ECO:0007669"/>
    <property type="project" value="UniProtKB-KW"/>
</dbReference>
<organism evidence="7 8">
    <name type="scientific">Phycomyces blakesleeanus</name>
    <dbReference type="NCBI Taxonomy" id="4837"/>
    <lineage>
        <taxon>Eukaryota</taxon>
        <taxon>Fungi</taxon>
        <taxon>Fungi incertae sedis</taxon>
        <taxon>Mucoromycota</taxon>
        <taxon>Mucoromycotina</taxon>
        <taxon>Mucoromycetes</taxon>
        <taxon>Mucorales</taxon>
        <taxon>Phycomycetaceae</taxon>
        <taxon>Phycomyces</taxon>
    </lineage>
</organism>
<sequence length="333" mass="37671">MISLLSVPQPRKSLVKGERFIRSDYKTETMEKKIRGMLRQKFGDLFRTLPRHHRAVQRATFATHPTFSTVDAAEVQKFSDKSAEWWDPEGEFSMLQLLNPPRVAYVRDQLNTNPARPSKPFEGLRMLDIGCGGGLLSESLCRLGGTVVGADASGDNIKMAKLHSRKDPMLWKGPGKLDYRHTTAEDLLAAEESFDVVLAMEIIEHVNQPLDFLRTCAQLTRPDGRLFLSTMGRTPIAYGLTVLLAEDILGLVHKGTHDWSKYIKSKELIDAVHSFGQEWVVESVRGIRWDPILRKWHVFEQEGMVGIGGFESLEVNYILSARRRIITQETLVA</sequence>
<dbReference type="PANTHER" id="PTHR43464">
    <property type="entry name" value="METHYLTRANSFERASE"/>
    <property type="match status" value="1"/>
</dbReference>
<feature type="binding site" evidence="5">
    <location>
        <position position="151"/>
    </location>
    <ligand>
        <name>S-adenosyl-L-methionine</name>
        <dbReference type="ChEBI" id="CHEBI:59789"/>
    </ligand>
</feature>
<dbReference type="InterPro" id="IPR029063">
    <property type="entry name" value="SAM-dependent_MTases_sf"/>
</dbReference>
<keyword evidence="5" id="KW-0472">Membrane</keyword>